<evidence type="ECO:0000313" key="2">
    <source>
        <dbReference type="EMBL" id="SDM62949.1"/>
    </source>
</evidence>
<proteinExistence type="predicted"/>
<feature type="compositionally biased region" description="Basic and acidic residues" evidence="1">
    <location>
        <begin position="113"/>
        <end position="133"/>
    </location>
</feature>
<name>A0A1G9USQ9_9SPHI</name>
<dbReference type="Pfam" id="PF11208">
    <property type="entry name" value="DUF2992"/>
    <property type="match status" value="1"/>
</dbReference>
<dbReference type="RefSeq" id="WP_074607523.1">
    <property type="nucleotide sequence ID" value="NZ_FNGY01000004.1"/>
</dbReference>
<accession>A0A1G9USQ9</accession>
<feature type="region of interest" description="Disordered" evidence="1">
    <location>
        <begin position="113"/>
        <end position="143"/>
    </location>
</feature>
<dbReference type="InterPro" id="IPR016787">
    <property type="entry name" value="UCP021328"/>
</dbReference>
<dbReference type="AlphaFoldDB" id="A0A1G9USQ9"/>
<organism evidence="2 3">
    <name type="scientific">Pedobacter steynii</name>
    <dbReference type="NCBI Taxonomy" id="430522"/>
    <lineage>
        <taxon>Bacteria</taxon>
        <taxon>Pseudomonadati</taxon>
        <taxon>Bacteroidota</taxon>
        <taxon>Sphingobacteriia</taxon>
        <taxon>Sphingobacteriales</taxon>
        <taxon>Sphingobacteriaceae</taxon>
        <taxon>Pedobacter</taxon>
    </lineage>
</organism>
<evidence type="ECO:0000256" key="1">
    <source>
        <dbReference type="SAM" id="MobiDB-lite"/>
    </source>
</evidence>
<evidence type="ECO:0008006" key="4">
    <source>
        <dbReference type="Google" id="ProtNLM"/>
    </source>
</evidence>
<gene>
    <name evidence="2" type="ORF">SAMN05421820_104269</name>
</gene>
<dbReference type="EMBL" id="FNGY01000004">
    <property type="protein sequence ID" value="SDM62949.1"/>
    <property type="molecule type" value="Genomic_DNA"/>
</dbReference>
<dbReference type="Proteomes" id="UP000183200">
    <property type="component" value="Unassembled WGS sequence"/>
</dbReference>
<protein>
    <recommendedName>
        <fullName evidence="4">DUF2992 domain-containing protein</fullName>
    </recommendedName>
</protein>
<evidence type="ECO:0000313" key="3">
    <source>
        <dbReference type="Proteomes" id="UP000183200"/>
    </source>
</evidence>
<feature type="compositionally biased region" description="Basic residues" evidence="1">
    <location>
        <begin position="134"/>
        <end position="143"/>
    </location>
</feature>
<dbReference type="OrthoDB" id="4570726at2"/>
<keyword evidence="3" id="KW-1185">Reference proteome</keyword>
<reference evidence="3" key="1">
    <citation type="submission" date="2016-10" db="EMBL/GenBank/DDBJ databases">
        <authorList>
            <person name="Varghese N."/>
            <person name="Submissions S."/>
        </authorList>
    </citation>
    <scope>NUCLEOTIDE SEQUENCE [LARGE SCALE GENOMIC DNA]</scope>
    <source>
        <strain evidence="3">DSM 19110</strain>
    </source>
</reference>
<feature type="region of interest" description="Disordered" evidence="1">
    <location>
        <begin position="68"/>
        <end position="87"/>
    </location>
</feature>
<sequence>MKSEHHLTILFEQPFWIALFERIENDQYCVARSIISTSEPEGAEITDFLNNFDFDQLQYTGLVSNNQATKEKKSFKKRQKQTQKNMTNSRIKHVYSKAQILLKEQLENVKKERKAVSKQDKITAEQRKFDIRQQKKKDRHKGH</sequence>